<keyword evidence="1" id="KW-0812">Transmembrane</keyword>
<dbReference type="EMBL" id="QPJT01000005">
    <property type="protein sequence ID" value="RCX18252.1"/>
    <property type="molecule type" value="Genomic_DNA"/>
</dbReference>
<keyword evidence="1" id="KW-1133">Transmembrane helix</keyword>
<evidence type="ECO:0008006" key="4">
    <source>
        <dbReference type="Google" id="ProtNLM"/>
    </source>
</evidence>
<sequence>MKVNSIRGIKPGNKLYKKVLAVGISIMVVVASFIFLNDVNREAKNTVEIIRVKAPDGIPAGSLIAEKDIEGYSIIQREFTSDMLRYSEDNIREVVNKYSLYTLRKKSILYMDQLTAERPLKNAWIYGFSDPQNEILTLPYNYMECGGDILMPGDRVRVRVLEEKEAPQGDGIDGSVPNYGGFQPSSKKEVQAQILFDSIIIKDLLNSRGHSIYEVYKEALKLAADKRESVMQSDQFLNNIQPKSLVLEATSRQAEAYAKFKGKGVQSFTFTILQRNKDVNILDQLSTIEKEVQSWAGKGAN</sequence>
<name>A0A369B9Q8_9FIRM</name>
<dbReference type="RefSeq" id="WP_114296805.1">
    <property type="nucleotide sequence ID" value="NZ_QPJT01000005.1"/>
</dbReference>
<reference evidence="2 3" key="1">
    <citation type="submission" date="2018-07" db="EMBL/GenBank/DDBJ databases">
        <title>Genomic Encyclopedia of Type Strains, Phase IV (KMG-IV): sequencing the most valuable type-strain genomes for metagenomic binning, comparative biology and taxonomic classification.</title>
        <authorList>
            <person name="Goeker M."/>
        </authorList>
    </citation>
    <scope>NUCLEOTIDE SEQUENCE [LARGE SCALE GENOMIC DNA]</scope>
    <source>
        <strain evidence="2 3">DSM 27016</strain>
    </source>
</reference>
<proteinExistence type="predicted"/>
<accession>A0A369B9Q8</accession>
<dbReference type="OrthoDB" id="2082199at2"/>
<feature type="transmembrane region" description="Helical" evidence="1">
    <location>
        <begin position="20"/>
        <end position="36"/>
    </location>
</feature>
<dbReference type="Proteomes" id="UP000253034">
    <property type="component" value="Unassembled WGS sequence"/>
</dbReference>
<evidence type="ECO:0000313" key="3">
    <source>
        <dbReference type="Proteomes" id="UP000253034"/>
    </source>
</evidence>
<comment type="caution">
    <text evidence="2">The sequence shown here is derived from an EMBL/GenBank/DDBJ whole genome shotgun (WGS) entry which is preliminary data.</text>
</comment>
<gene>
    <name evidence="2" type="ORF">DFR58_10510</name>
</gene>
<keyword evidence="3" id="KW-1185">Reference proteome</keyword>
<evidence type="ECO:0000256" key="1">
    <source>
        <dbReference type="SAM" id="Phobius"/>
    </source>
</evidence>
<organism evidence="2 3">
    <name type="scientific">Anaerobacterium chartisolvens</name>
    <dbReference type="NCBI Taxonomy" id="1297424"/>
    <lineage>
        <taxon>Bacteria</taxon>
        <taxon>Bacillati</taxon>
        <taxon>Bacillota</taxon>
        <taxon>Clostridia</taxon>
        <taxon>Eubacteriales</taxon>
        <taxon>Oscillospiraceae</taxon>
        <taxon>Anaerobacterium</taxon>
    </lineage>
</organism>
<dbReference type="AlphaFoldDB" id="A0A369B9Q8"/>
<evidence type="ECO:0000313" key="2">
    <source>
        <dbReference type="EMBL" id="RCX18252.1"/>
    </source>
</evidence>
<keyword evidence="1" id="KW-0472">Membrane</keyword>
<protein>
    <recommendedName>
        <fullName evidence="4">SAF domain-containing protein</fullName>
    </recommendedName>
</protein>